<evidence type="ECO:0000259" key="4">
    <source>
        <dbReference type="SMART" id="SM00967"/>
    </source>
</evidence>
<reference evidence="6" key="1">
    <citation type="submission" date="2016-10" db="EMBL/GenBank/DDBJ databases">
        <authorList>
            <person name="Varghese N."/>
            <person name="Submissions S."/>
        </authorList>
    </citation>
    <scope>NUCLEOTIDE SEQUENCE [LARGE SCALE GENOMIC DNA]</scope>
    <source>
        <strain evidence="6">930I</strain>
    </source>
</reference>
<dbReference type="GO" id="GO:0005829">
    <property type="term" value="C:cytosol"/>
    <property type="evidence" value="ECO:0007669"/>
    <property type="project" value="TreeGrafter"/>
</dbReference>
<dbReference type="SUPFAM" id="SSF55315">
    <property type="entry name" value="L30e-like"/>
    <property type="match status" value="1"/>
</dbReference>
<gene>
    <name evidence="5" type="ORF">SAMN05421742_1069</name>
</gene>
<feature type="compositionally biased region" description="Basic residues" evidence="3">
    <location>
        <begin position="1"/>
        <end position="11"/>
    </location>
</feature>
<dbReference type="GO" id="GO:0008173">
    <property type="term" value="F:RNA methyltransferase activity"/>
    <property type="evidence" value="ECO:0007669"/>
    <property type="project" value="InterPro"/>
</dbReference>
<organism evidence="5 6">
    <name type="scientific">Roseospirillum parvum</name>
    <dbReference type="NCBI Taxonomy" id="83401"/>
    <lineage>
        <taxon>Bacteria</taxon>
        <taxon>Pseudomonadati</taxon>
        <taxon>Pseudomonadota</taxon>
        <taxon>Alphaproteobacteria</taxon>
        <taxon>Rhodospirillales</taxon>
        <taxon>Rhodospirillaceae</taxon>
        <taxon>Roseospirillum</taxon>
    </lineage>
</organism>
<feature type="domain" description="RNA 2-O ribose methyltransferase substrate binding" evidence="4">
    <location>
        <begin position="45"/>
        <end position="124"/>
    </location>
</feature>
<name>A0A1G8BDK3_9PROT</name>
<dbReference type="RefSeq" id="WP_092619192.1">
    <property type="nucleotide sequence ID" value="NZ_FNCV01000006.1"/>
</dbReference>
<dbReference type="Pfam" id="PF00588">
    <property type="entry name" value="SpoU_methylase"/>
    <property type="match status" value="1"/>
</dbReference>
<dbReference type="InterPro" id="IPR029064">
    <property type="entry name" value="Ribosomal_eL30-like_sf"/>
</dbReference>
<evidence type="ECO:0000256" key="1">
    <source>
        <dbReference type="ARBA" id="ARBA00022603"/>
    </source>
</evidence>
<dbReference type="Gene3D" id="3.40.1280.10">
    <property type="match status" value="1"/>
</dbReference>
<proteinExistence type="predicted"/>
<accession>A0A1G8BDK3</accession>
<dbReference type="STRING" id="83401.SAMN05421742_1069"/>
<evidence type="ECO:0000256" key="3">
    <source>
        <dbReference type="SAM" id="MobiDB-lite"/>
    </source>
</evidence>
<dbReference type="Pfam" id="PF08032">
    <property type="entry name" value="SpoU_sub_bind"/>
    <property type="match status" value="1"/>
</dbReference>
<evidence type="ECO:0000256" key="2">
    <source>
        <dbReference type="ARBA" id="ARBA00022679"/>
    </source>
</evidence>
<dbReference type="InterPro" id="IPR013123">
    <property type="entry name" value="SpoU_subst-bd"/>
</dbReference>
<dbReference type="EMBL" id="FNCV01000006">
    <property type="protein sequence ID" value="SDH31258.1"/>
    <property type="molecule type" value="Genomic_DNA"/>
</dbReference>
<dbReference type="AlphaFoldDB" id="A0A1G8BDK3"/>
<evidence type="ECO:0000313" key="5">
    <source>
        <dbReference type="EMBL" id="SDH31258.1"/>
    </source>
</evidence>
<dbReference type="SUPFAM" id="SSF75217">
    <property type="entry name" value="alpha/beta knot"/>
    <property type="match status" value="1"/>
</dbReference>
<dbReference type="InterPro" id="IPR029028">
    <property type="entry name" value="Alpha/beta_knot_MTases"/>
</dbReference>
<dbReference type="InterPro" id="IPR001537">
    <property type="entry name" value="SpoU_MeTrfase"/>
</dbReference>
<evidence type="ECO:0000313" key="6">
    <source>
        <dbReference type="Proteomes" id="UP000217076"/>
    </source>
</evidence>
<dbReference type="GO" id="GO:0032259">
    <property type="term" value="P:methylation"/>
    <property type="evidence" value="ECO:0007669"/>
    <property type="project" value="UniProtKB-KW"/>
</dbReference>
<keyword evidence="2 5" id="KW-0808">Transferase</keyword>
<protein>
    <submittedName>
        <fullName evidence="5">23S rRNA (Guanosine2251-2'-O)-methyltransferase</fullName>
    </submittedName>
</protein>
<dbReference type="Proteomes" id="UP000217076">
    <property type="component" value="Unassembled WGS sequence"/>
</dbReference>
<dbReference type="NCBIfam" id="TIGR00186">
    <property type="entry name" value="rRNA_methyl_3"/>
    <property type="match status" value="1"/>
</dbReference>
<dbReference type="GO" id="GO:0003723">
    <property type="term" value="F:RNA binding"/>
    <property type="evidence" value="ECO:0007669"/>
    <property type="project" value="InterPro"/>
</dbReference>
<dbReference type="PANTHER" id="PTHR46429:SF1">
    <property type="entry name" value="23S RRNA (GUANOSINE-2'-O-)-METHYLTRANSFERASE RLMB"/>
    <property type="match status" value="1"/>
</dbReference>
<sequence length="293" mass="30498">MASRPPPRRRPRPPEASSAAPAKPPRAPGPRRPTPPLDDGPNAVWLFGHHAVAAALANPARRCLALLTTVEAEANLRAEPLLADLDPARWPEVSRVERADLDRQLPPGTVHQGLALKVRPLPARALDEVAELAAAAEAARPGANLPVVVLDQVSDPRNLGAILRATAAFGGLAVIVQDRHSPGESGVLAKAASGTLETVPLIRAANLAQALEGLKKHGFWVAGLDARGPVALASAGLSGRLALVLGAEGAGLRRRVAETCDHLVKLPISPRVESLNVATAAAVALYELARETP</sequence>
<dbReference type="InterPro" id="IPR004441">
    <property type="entry name" value="rRNA_MeTrfase_TrmH"/>
</dbReference>
<feature type="compositionally biased region" description="Pro residues" evidence="3">
    <location>
        <begin position="22"/>
        <end position="38"/>
    </location>
</feature>
<dbReference type="PANTHER" id="PTHR46429">
    <property type="entry name" value="23S RRNA (GUANOSINE-2'-O-)-METHYLTRANSFERASE RLMB"/>
    <property type="match status" value="1"/>
</dbReference>
<dbReference type="Gene3D" id="3.30.1330.30">
    <property type="match status" value="1"/>
</dbReference>
<dbReference type="InterPro" id="IPR029026">
    <property type="entry name" value="tRNA_m1G_MTases_N"/>
</dbReference>
<dbReference type="GO" id="GO:0006396">
    <property type="term" value="P:RNA processing"/>
    <property type="evidence" value="ECO:0007669"/>
    <property type="project" value="InterPro"/>
</dbReference>
<dbReference type="SMART" id="SM00967">
    <property type="entry name" value="SpoU_sub_bind"/>
    <property type="match status" value="1"/>
</dbReference>
<dbReference type="OrthoDB" id="9785673at2"/>
<dbReference type="CDD" id="cd18103">
    <property type="entry name" value="SpoU-like_RlmB"/>
    <property type="match status" value="1"/>
</dbReference>
<feature type="region of interest" description="Disordered" evidence="3">
    <location>
        <begin position="1"/>
        <end position="40"/>
    </location>
</feature>
<keyword evidence="1 5" id="KW-0489">Methyltransferase</keyword>
<keyword evidence="6" id="KW-1185">Reference proteome</keyword>